<feature type="non-terminal residue" evidence="1">
    <location>
        <position position="219"/>
    </location>
</feature>
<comment type="caution">
    <text evidence="1">The sequence shown here is derived from an EMBL/GenBank/DDBJ whole genome shotgun (WGS) entry which is preliminary data.</text>
</comment>
<dbReference type="EMBL" id="JAWDJW010011079">
    <property type="protein sequence ID" value="KAK3045057.1"/>
    <property type="molecule type" value="Genomic_DNA"/>
</dbReference>
<keyword evidence="2" id="KW-1185">Reference proteome</keyword>
<dbReference type="Proteomes" id="UP001186974">
    <property type="component" value="Unassembled WGS sequence"/>
</dbReference>
<sequence>MLRSMRPWAFLSYCFSPFLSVLAFHVTDLDPVASCPELALALQGLQSINFNGCTWDQSIDWSAALVSTHMASALISLSAESDYQIPLSTEAALSGDAKSRDDLINFYFANLESFFYYQPAQSFTTQAYDDMGWLVLGWLEAIKFIGIHSSLHYSGTSYAGAQMLPKFAHRARLFADLLAAGYDDSKFSALCGGGLVWNAALEPYKNAISNQLYIAVNIG</sequence>
<reference evidence="1" key="1">
    <citation type="submission" date="2024-09" db="EMBL/GenBank/DDBJ databases">
        <title>Black Yeasts Isolated from many extreme environments.</title>
        <authorList>
            <person name="Coleine C."/>
            <person name="Stajich J.E."/>
            <person name="Selbmann L."/>
        </authorList>
    </citation>
    <scope>NUCLEOTIDE SEQUENCE</scope>
    <source>
        <strain evidence="1">CCFEE 5737</strain>
    </source>
</reference>
<gene>
    <name evidence="1" type="ORF">LTS18_014673</name>
</gene>
<proteinExistence type="predicted"/>
<accession>A0ACC3CVK0</accession>
<evidence type="ECO:0000313" key="1">
    <source>
        <dbReference type="EMBL" id="KAK3045057.1"/>
    </source>
</evidence>
<protein>
    <submittedName>
        <fullName evidence="1">Uncharacterized protein</fullName>
    </submittedName>
</protein>
<organism evidence="1 2">
    <name type="scientific">Coniosporium uncinatum</name>
    <dbReference type="NCBI Taxonomy" id="93489"/>
    <lineage>
        <taxon>Eukaryota</taxon>
        <taxon>Fungi</taxon>
        <taxon>Dikarya</taxon>
        <taxon>Ascomycota</taxon>
        <taxon>Pezizomycotina</taxon>
        <taxon>Dothideomycetes</taxon>
        <taxon>Dothideomycetes incertae sedis</taxon>
        <taxon>Coniosporium</taxon>
    </lineage>
</organism>
<evidence type="ECO:0000313" key="2">
    <source>
        <dbReference type="Proteomes" id="UP001186974"/>
    </source>
</evidence>
<name>A0ACC3CVK0_9PEZI</name>